<keyword evidence="6" id="KW-0808">Transferase</keyword>
<keyword evidence="2" id="KW-0121">Carboxypeptidase</keyword>
<evidence type="ECO:0000256" key="2">
    <source>
        <dbReference type="ARBA" id="ARBA00022645"/>
    </source>
</evidence>
<dbReference type="Pfam" id="PF03793">
    <property type="entry name" value="PASTA"/>
    <property type="match status" value="1"/>
</dbReference>
<reference evidence="6 7" key="1">
    <citation type="journal article" date="2012" name="Stand. Genomic Sci.">
        <title>Complete genome sequencing and analysis of Saprospira grandis str. Lewin, a predatory marine bacterium.</title>
        <authorList>
            <person name="Saw J.H."/>
            <person name="Yuryev A."/>
            <person name="Kanbe M."/>
            <person name="Hou S."/>
            <person name="Young A.G."/>
            <person name="Aizawa S."/>
            <person name="Alam M."/>
        </authorList>
    </citation>
    <scope>NUCLEOTIDE SEQUENCE [LARGE SCALE GENOMIC DNA]</scope>
    <source>
        <strain evidence="6 7">Lewin</strain>
    </source>
</reference>
<name>H6L2F5_SAPGL</name>
<dbReference type="GO" id="GO:0008658">
    <property type="term" value="F:penicillin binding"/>
    <property type="evidence" value="ECO:0007669"/>
    <property type="project" value="InterPro"/>
</dbReference>
<keyword evidence="3 4" id="KW-0472">Membrane</keyword>
<dbReference type="Gene3D" id="3.90.1310.10">
    <property type="entry name" value="Penicillin-binding protein 2a (Domain 2)"/>
    <property type="match status" value="1"/>
</dbReference>
<keyword evidence="7" id="KW-1185">Reference proteome</keyword>
<keyword evidence="4" id="KW-0812">Transmembrane</keyword>
<dbReference type="InterPro" id="IPR050515">
    <property type="entry name" value="Beta-lactam/transpept"/>
</dbReference>
<evidence type="ECO:0000313" key="7">
    <source>
        <dbReference type="Proteomes" id="UP000007519"/>
    </source>
</evidence>
<evidence type="ECO:0000259" key="5">
    <source>
        <dbReference type="PROSITE" id="PS51178"/>
    </source>
</evidence>
<dbReference type="Gene3D" id="3.40.710.10">
    <property type="entry name" value="DD-peptidase/beta-lactamase superfamily"/>
    <property type="match status" value="1"/>
</dbReference>
<keyword evidence="4" id="KW-1133">Transmembrane helix</keyword>
<dbReference type="CDD" id="cd06575">
    <property type="entry name" value="PASTA_Pbp2x-like_2"/>
    <property type="match status" value="1"/>
</dbReference>
<dbReference type="Proteomes" id="UP000007519">
    <property type="component" value="Chromosome"/>
</dbReference>
<dbReference type="GO" id="GO:0004180">
    <property type="term" value="F:carboxypeptidase activity"/>
    <property type="evidence" value="ECO:0007669"/>
    <property type="project" value="UniProtKB-KW"/>
</dbReference>
<dbReference type="SUPFAM" id="SSF56601">
    <property type="entry name" value="beta-lactamase/transpeptidase-like"/>
    <property type="match status" value="1"/>
</dbReference>
<evidence type="ECO:0000256" key="1">
    <source>
        <dbReference type="ARBA" id="ARBA00004370"/>
    </source>
</evidence>
<evidence type="ECO:0000313" key="6">
    <source>
        <dbReference type="EMBL" id="AFC23613.1"/>
    </source>
</evidence>
<dbReference type="HOGENOM" id="CLU_009289_6_4_10"/>
<dbReference type="OrthoDB" id="9804124at2"/>
<dbReference type="eggNOG" id="COG0768">
    <property type="taxonomic scope" value="Bacteria"/>
</dbReference>
<accession>H6L2F5</accession>
<gene>
    <name evidence="6" type="primary">ftsI</name>
    <name evidence="6" type="ordered locus">SGRA_0877</name>
</gene>
<dbReference type="InterPro" id="IPR012338">
    <property type="entry name" value="Beta-lactam/transpept-like"/>
</dbReference>
<dbReference type="GO" id="GO:0005886">
    <property type="term" value="C:plasma membrane"/>
    <property type="evidence" value="ECO:0007669"/>
    <property type="project" value="TreeGrafter"/>
</dbReference>
<feature type="transmembrane region" description="Helical" evidence="4">
    <location>
        <begin position="12"/>
        <end position="35"/>
    </location>
</feature>
<dbReference type="InterPro" id="IPR001460">
    <property type="entry name" value="PCN-bd_Tpept"/>
</dbReference>
<dbReference type="InterPro" id="IPR005311">
    <property type="entry name" value="PBP_dimer"/>
</dbReference>
<dbReference type="Gene3D" id="3.30.450.330">
    <property type="match status" value="1"/>
</dbReference>
<dbReference type="STRING" id="984262.SGRA_0877"/>
<dbReference type="AlphaFoldDB" id="H6L2F5"/>
<protein>
    <submittedName>
        <fullName evidence="6">Peptidoglycan glycosyltransferase</fullName>
        <ecNumber evidence="6">2.4.1.129</ecNumber>
    </submittedName>
</protein>
<evidence type="ECO:0000256" key="4">
    <source>
        <dbReference type="SAM" id="Phobius"/>
    </source>
</evidence>
<evidence type="ECO:0000256" key="3">
    <source>
        <dbReference type="ARBA" id="ARBA00023136"/>
    </source>
</evidence>
<dbReference type="Pfam" id="PF00905">
    <property type="entry name" value="Transpeptidase"/>
    <property type="match status" value="1"/>
</dbReference>
<proteinExistence type="predicted"/>
<feature type="domain" description="PASTA" evidence="5">
    <location>
        <begin position="661"/>
        <end position="719"/>
    </location>
</feature>
<keyword evidence="2" id="KW-0378">Hydrolase</keyword>
<dbReference type="KEGG" id="sgn:SGRA_0877"/>
<dbReference type="EC" id="2.4.1.129" evidence="6"/>
<dbReference type="InterPro" id="IPR036138">
    <property type="entry name" value="PBP_dimer_sf"/>
</dbReference>
<dbReference type="PANTHER" id="PTHR30627:SF1">
    <property type="entry name" value="PEPTIDOGLYCAN D,D-TRANSPEPTIDASE FTSI"/>
    <property type="match status" value="1"/>
</dbReference>
<dbReference type="SUPFAM" id="SSF56519">
    <property type="entry name" value="Penicillin binding protein dimerisation domain"/>
    <property type="match status" value="1"/>
</dbReference>
<dbReference type="PANTHER" id="PTHR30627">
    <property type="entry name" value="PEPTIDOGLYCAN D,D-TRANSPEPTIDASE"/>
    <property type="match status" value="1"/>
</dbReference>
<dbReference type="SUPFAM" id="SSF54184">
    <property type="entry name" value="Penicillin-binding protein 2x (pbp-2x), c-terminal domain"/>
    <property type="match status" value="1"/>
</dbReference>
<dbReference type="GO" id="GO:0016757">
    <property type="term" value="F:glycosyltransferase activity"/>
    <property type="evidence" value="ECO:0007669"/>
    <property type="project" value="UniProtKB-KW"/>
</dbReference>
<dbReference type="RefSeq" id="WP_015691264.1">
    <property type="nucleotide sequence ID" value="NC_016940.1"/>
</dbReference>
<organism evidence="6 7">
    <name type="scientific">Saprospira grandis (strain Lewin)</name>
    <dbReference type="NCBI Taxonomy" id="984262"/>
    <lineage>
        <taxon>Bacteria</taxon>
        <taxon>Pseudomonadati</taxon>
        <taxon>Bacteroidota</taxon>
        <taxon>Saprospiria</taxon>
        <taxon>Saprospirales</taxon>
        <taxon>Saprospiraceae</taxon>
        <taxon>Saprospira</taxon>
    </lineage>
</organism>
<dbReference type="Pfam" id="PF03717">
    <property type="entry name" value="PBP_dimer"/>
    <property type="match status" value="1"/>
</dbReference>
<comment type="subcellular location">
    <subcellularLocation>
        <location evidence="1">Membrane</location>
    </subcellularLocation>
</comment>
<dbReference type="EMBL" id="CP002831">
    <property type="protein sequence ID" value="AFC23613.1"/>
    <property type="molecule type" value="Genomic_DNA"/>
</dbReference>
<dbReference type="PROSITE" id="PS51178">
    <property type="entry name" value="PASTA"/>
    <property type="match status" value="1"/>
</dbReference>
<keyword evidence="6" id="KW-0328">Glycosyltransferase</keyword>
<dbReference type="SMART" id="SM00740">
    <property type="entry name" value="PASTA"/>
    <property type="match status" value="1"/>
</dbReference>
<dbReference type="InterPro" id="IPR005543">
    <property type="entry name" value="PASTA_dom"/>
</dbReference>
<dbReference type="GO" id="GO:0071555">
    <property type="term" value="P:cell wall organization"/>
    <property type="evidence" value="ECO:0007669"/>
    <property type="project" value="TreeGrafter"/>
</dbReference>
<sequence>MKITKLTPKQDVLWRIYLTFALMGFIGILIMGRIASIQYFEGSQLREKAEQEHIALKDVKAPRGNILADDGSLLATSLPYFKVHWDTKVVPRDTFDKYVDTLATCLATYVYTDKTPGLCRQELINARDSSRRYHPILPNVSYILLQKIKEFPIFSMGDRLKSGLIVEQMAKRQYPFKMLAHRTIGYSRVVQTANGPDTLSVGLERSFDNVLAGEQGKQYMQRLSKDLWVPVDDISKIEPRAGQDIVTTIDVNIQDVTERALLESLQQYEGEHGCAIVMDVKTGAIKAIANIGFNKERTEFWENYNYAVGERTEPGSTFKLASIMALMEDGYVKPTDTVNLEEGRHTFYNETMEDASYHGLRLTTVGKAFEISSNVGIAKLTHKYYNKSKEGQSQFIQRLSDMVLTQSTNVDIDGEREPYIKDPNNSDWSGITIPWMSIGYESELTPLQMLTFYSAVANGGQMMKPQIVTEIRSYGSVVKKIPPKVVKRRIASEATIQAATDMLKRVVASPKGTAHSIYTPRYAIAGKTGTAIMNYKAHKQKGEAKRYRGSFAGFFPADNPAYACVVVITNPRTGFYGGRVAAPVFRKIADYCYSLSLGSHKALNADEAVYTDATLPRLPVGQKEDLNYIMKELNLPFADSSATPWAVGMIRNDSINLRSRNVQKDVVPNVVGMGLKDALFLLENNRLRVRVLGVGKVKSQSVPAGRSIQSVQTITLVLG</sequence>
<keyword evidence="2" id="KW-0645">Protease</keyword>